<dbReference type="Gene3D" id="3.90.320.10">
    <property type="match status" value="1"/>
</dbReference>
<accession>A0A6J7X657</accession>
<reference evidence="1" key="1">
    <citation type="submission" date="2020-05" db="EMBL/GenBank/DDBJ databases">
        <authorList>
            <person name="Chiriac C."/>
            <person name="Salcher M."/>
            <person name="Ghai R."/>
            <person name="Kavagutti S V."/>
        </authorList>
    </citation>
    <scope>NUCLEOTIDE SEQUENCE</scope>
</reference>
<name>A0A6J7X657_9CAUD</name>
<sequence>MLVFDPIQHTYKNAYTGDKYTSATTLLHKFKKPFEADLIAERVAKKEKTTVEEIKLKWKKSNDESKEYGTAIHAAIEQYNKLGTYDTSFVDVVQAYIDLNIINKGDDLLIEHQVYNHEYKVAGTADIIRIEDNGGFSIFDIKTNKKFNLYSQYNDYLLTPLEHLPACEYSIYGLQLSLYAYMFQNITGRRVNQLGVMYYDRNICKFTYYPINYMKHEIEAMLKYCKK</sequence>
<evidence type="ECO:0000313" key="1">
    <source>
        <dbReference type="EMBL" id="CAB5226350.1"/>
    </source>
</evidence>
<dbReference type="InterPro" id="IPR011604">
    <property type="entry name" value="PDDEXK-like_dom_sf"/>
</dbReference>
<dbReference type="EMBL" id="LR798360">
    <property type="protein sequence ID" value="CAB5226350.1"/>
    <property type="molecule type" value="Genomic_DNA"/>
</dbReference>
<proteinExistence type="predicted"/>
<gene>
    <name evidence="1" type="ORF">UFOVP760_127</name>
</gene>
<dbReference type="SUPFAM" id="SSF52980">
    <property type="entry name" value="Restriction endonuclease-like"/>
    <property type="match status" value="1"/>
</dbReference>
<dbReference type="InterPro" id="IPR011335">
    <property type="entry name" value="Restrct_endonuc-II-like"/>
</dbReference>
<protein>
    <recommendedName>
        <fullName evidence="2">PD-(D/E)XK nuclease superfamily</fullName>
    </recommendedName>
</protein>
<organism evidence="1">
    <name type="scientific">uncultured Caudovirales phage</name>
    <dbReference type="NCBI Taxonomy" id="2100421"/>
    <lineage>
        <taxon>Viruses</taxon>
        <taxon>Duplodnaviria</taxon>
        <taxon>Heunggongvirae</taxon>
        <taxon>Uroviricota</taxon>
        <taxon>Caudoviricetes</taxon>
        <taxon>Peduoviridae</taxon>
        <taxon>Maltschvirus</taxon>
        <taxon>Maltschvirus maltsch</taxon>
    </lineage>
</organism>
<evidence type="ECO:0008006" key="2">
    <source>
        <dbReference type="Google" id="ProtNLM"/>
    </source>
</evidence>